<keyword evidence="8" id="KW-0378">Hydrolase</keyword>
<dbReference type="SUPFAM" id="SSF56601">
    <property type="entry name" value="beta-lactamase/transpeptidase-like"/>
    <property type="match status" value="1"/>
</dbReference>
<dbReference type="GO" id="GO:0016740">
    <property type="term" value="F:transferase activity"/>
    <property type="evidence" value="ECO:0007669"/>
    <property type="project" value="UniProtKB-KW"/>
</dbReference>
<gene>
    <name evidence="16" type="ORF">SAMN04488004_1278</name>
</gene>
<evidence type="ECO:0000313" key="16">
    <source>
        <dbReference type="EMBL" id="SFL54686.1"/>
    </source>
</evidence>
<dbReference type="GO" id="GO:0071972">
    <property type="term" value="F:peptidoglycan L,D-transpeptidase activity"/>
    <property type="evidence" value="ECO:0007669"/>
    <property type="project" value="TreeGrafter"/>
</dbReference>
<dbReference type="GO" id="GO:0071555">
    <property type="term" value="P:cell wall organization"/>
    <property type="evidence" value="ECO:0007669"/>
    <property type="project" value="UniProtKB-KW"/>
</dbReference>
<protein>
    <submittedName>
        <fullName evidence="16">Peptidoglycan glycosyltransferase</fullName>
    </submittedName>
</protein>
<reference evidence="16 17" key="1">
    <citation type="submission" date="2016-10" db="EMBL/GenBank/DDBJ databases">
        <authorList>
            <person name="de Groot N.N."/>
        </authorList>
    </citation>
    <scope>NUCLEOTIDE SEQUENCE [LARGE SCALE GENOMIC DNA]</scope>
    <source>
        <strain evidence="16 17">DSM 16199</strain>
    </source>
</reference>
<evidence type="ECO:0000256" key="4">
    <source>
        <dbReference type="ARBA" id="ARBA00022519"/>
    </source>
</evidence>
<dbReference type="GO" id="GO:0008360">
    <property type="term" value="P:regulation of cell shape"/>
    <property type="evidence" value="ECO:0007669"/>
    <property type="project" value="UniProtKB-KW"/>
</dbReference>
<keyword evidence="5" id="KW-0121">Carboxypeptidase</keyword>
<evidence type="ECO:0000259" key="14">
    <source>
        <dbReference type="Pfam" id="PF00905"/>
    </source>
</evidence>
<evidence type="ECO:0000259" key="15">
    <source>
        <dbReference type="Pfam" id="PF03717"/>
    </source>
</evidence>
<keyword evidence="4" id="KW-0997">Cell inner membrane</keyword>
<dbReference type="Gene3D" id="3.30.1390.30">
    <property type="entry name" value="Penicillin-binding protein 2a, domain 3"/>
    <property type="match status" value="1"/>
</dbReference>
<evidence type="ECO:0000256" key="10">
    <source>
        <dbReference type="ARBA" id="ARBA00022984"/>
    </source>
</evidence>
<keyword evidence="7" id="KW-0812">Transmembrane</keyword>
<keyword evidence="10" id="KW-0573">Peptidoglycan synthesis</keyword>
<dbReference type="RefSeq" id="WP_090191375.1">
    <property type="nucleotide sequence ID" value="NZ_FOTF01000027.1"/>
</dbReference>
<dbReference type="Gene3D" id="3.90.1310.10">
    <property type="entry name" value="Penicillin-binding protein 2a (Domain 2)"/>
    <property type="match status" value="1"/>
</dbReference>
<evidence type="ECO:0000256" key="11">
    <source>
        <dbReference type="ARBA" id="ARBA00022989"/>
    </source>
</evidence>
<dbReference type="GO" id="GO:0008658">
    <property type="term" value="F:penicillin binding"/>
    <property type="evidence" value="ECO:0007669"/>
    <property type="project" value="InterPro"/>
</dbReference>
<evidence type="ECO:0000313" key="17">
    <source>
        <dbReference type="Proteomes" id="UP000199550"/>
    </source>
</evidence>
<evidence type="ECO:0000256" key="3">
    <source>
        <dbReference type="ARBA" id="ARBA00022475"/>
    </source>
</evidence>
<dbReference type="SUPFAM" id="SSF56519">
    <property type="entry name" value="Penicillin binding protein dimerisation domain"/>
    <property type="match status" value="1"/>
</dbReference>
<feature type="domain" description="Penicillin-binding protein transpeptidase" evidence="14">
    <location>
        <begin position="268"/>
        <end position="599"/>
    </location>
</feature>
<dbReference type="Gene3D" id="3.40.710.10">
    <property type="entry name" value="DD-peptidase/beta-lactamase superfamily"/>
    <property type="match status" value="1"/>
</dbReference>
<dbReference type="Pfam" id="PF00905">
    <property type="entry name" value="Transpeptidase"/>
    <property type="match status" value="1"/>
</dbReference>
<keyword evidence="17" id="KW-1185">Reference proteome</keyword>
<dbReference type="OrthoDB" id="9766847at2"/>
<keyword evidence="6" id="KW-0645">Protease</keyword>
<dbReference type="EMBL" id="FOTF01000027">
    <property type="protein sequence ID" value="SFL54686.1"/>
    <property type="molecule type" value="Genomic_DNA"/>
</dbReference>
<keyword evidence="11" id="KW-1133">Transmembrane helix</keyword>
<name>A0A1I4ILN9_9RHOB</name>
<keyword evidence="16" id="KW-0808">Transferase</keyword>
<dbReference type="NCBIfam" id="TIGR03423">
    <property type="entry name" value="pbp2_mrdA"/>
    <property type="match status" value="1"/>
</dbReference>
<comment type="subcellular location">
    <subcellularLocation>
        <location evidence="2">Cell membrane</location>
    </subcellularLocation>
    <subcellularLocation>
        <location evidence="1">Membrane</location>
        <topology evidence="1">Single-pass membrane protein</topology>
    </subcellularLocation>
</comment>
<dbReference type="GO" id="GO:0009002">
    <property type="term" value="F:serine-type D-Ala-D-Ala carboxypeptidase activity"/>
    <property type="evidence" value="ECO:0007669"/>
    <property type="project" value="InterPro"/>
</dbReference>
<dbReference type="InterPro" id="IPR017790">
    <property type="entry name" value="Penicillin-binding_protein_2"/>
</dbReference>
<keyword evidence="12" id="KW-0472">Membrane</keyword>
<dbReference type="GO" id="GO:0009252">
    <property type="term" value="P:peptidoglycan biosynthetic process"/>
    <property type="evidence" value="ECO:0007669"/>
    <property type="project" value="UniProtKB-KW"/>
</dbReference>
<organism evidence="16 17">
    <name type="scientific">Loktanella salsilacus</name>
    <dbReference type="NCBI Taxonomy" id="195913"/>
    <lineage>
        <taxon>Bacteria</taxon>
        <taxon>Pseudomonadati</taxon>
        <taxon>Pseudomonadota</taxon>
        <taxon>Alphaproteobacteria</taxon>
        <taxon>Rhodobacterales</taxon>
        <taxon>Roseobacteraceae</taxon>
        <taxon>Loktanella</taxon>
    </lineage>
</organism>
<evidence type="ECO:0000256" key="5">
    <source>
        <dbReference type="ARBA" id="ARBA00022645"/>
    </source>
</evidence>
<dbReference type="InterPro" id="IPR050515">
    <property type="entry name" value="Beta-lactam/transpept"/>
</dbReference>
<dbReference type="InterPro" id="IPR036138">
    <property type="entry name" value="PBP_dimer_sf"/>
</dbReference>
<dbReference type="GO" id="GO:0006508">
    <property type="term" value="P:proteolysis"/>
    <property type="evidence" value="ECO:0007669"/>
    <property type="project" value="UniProtKB-KW"/>
</dbReference>
<dbReference type="PANTHER" id="PTHR30627:SF2">
    <property type="entry name" value="PEPTIDOGLYCAN D,D-TRANSPEPTIDASE MRDA"/>
    <property type="match status" value="1"/>
</dbReference>
<accession>A0A1I4ILN9</accession>
<evidence type="ECO:0000256" key="1">
    <source>
        <dbReference type="ARBA" id="ARBA00004167"/>
    </source>
</evidence>
<dbReference type="PANTHER" id="PTHR30627">
    <property type="entry name" value="PEPTIDOGLYCAN D,D-TRANSPEPTIDASE"/>
    <property type="match status" value="1"/>
</dbReference>
<evidence type="ECO:0000256" key="2">
    <source>
        <dbReference type="ARBA" id="ARBA00004236"/>
    </source>
</evidence>
<dbReference type="GO" id="GO:0005886">
    <property type="term" value="C:plasma membrane"/>
    <property type="evidence" value="ECO:0007669"/>
    <property type="project" value="UniProtKB-SubCell"/>
</dbReference>
<evidence type="ECO:0000256" key="12">
    <source>
        <dbReference type="ARBA" id="ARBA00023136"/>
    </source>
</evidence>
<dbReference type="AlphaFoldDB" id="A0A1I4ILN9"/>
<proteinExistence type="predicted"/>
<dbReference type="STRING" id="195913.SAMN04488004_1278"/>
<dbReference type="Pfam" id="PF03717">
    <property type="entry name" value="PBP_dimer"/>
    <property type="match status" value="1"/>
</dbReference>
<evidence type="ECO:0000256" key="6">
    <source>
        <dbReference type="ARBA" id="ARBA00022670"/>
    </source>
</evidence>
<sequence>MTKTHIDPKASPRITRRGMILGGAQLTVVGALGLRMHKMQIDEADTFRTMAEENRISMQLIAPPRGRILDRFGAVLADNRPTYQVTIVRERAGDAQKVLAHVQMILGLSDDNLRQILEEMAERSSFVPITVAKDITWDELSQISINAPALPGVSADVVLQRVYPFGTDFAHIVGYVGRANAQDVEDNDGNNALLAMPGFHIGKISVEKAEEASLRGTAGRLSVEVNAAGRVMRSLDQVPPVSGADLQLTIDHHLQNFTLARLAGQSAAAVVIDVQNGDLLACASAPTFDPNLFVDGISSKDYNALRDDPYRPLSDKVVQGAYPPGSVLKMSLALAALEGAQVSPDETVYCPGFVEIGGRRFHCWKRGGHGRINLRGALRESCDVFFYEAARRVGIDNLHAMSARLGLGERPDLPLSGIASGLNPSREWKMQRYGKEWLIGDTINASIGQGFVLATPMQLAIMAARIASGKNVTPRLFKPQIASDLPGFTDMGLAPASLALVHAGMTDVVNAARGTAKSSRIVAEGQTMAGKTGSSQVFSITAAERAAGVRSQADLPWDRRDHALFTAFAPIAQPRIAVSVLVEHGGGGSLAAAPIARDLVLFHLNGGLPPVEAYPADQRGRMQTSLDELSASILPIDRHAQKERT</sequence>
<dbReference type="InterPro" id="IPR005311">
    <property type="entry name" value="PBP_dimer"/>
</dbReference>
<evidence type="ECO:0000256" key="13">
    <source>
        <dbReference type="ARBA" id="ARBA00023316"/>
    </source>
</evidence>
<dbReference type="InterPro" id="IPR012338">
    <property type="entry name" value="Beta-lactam/transpept-like"/>
</dbReference>
<dbReference type="InterPro" id="IPR001460">
    <property type="entry name" value="PCN-bd_Tpept"/>
</dbReference>
<evidence type="ECO:0000256" key="8">
    <source>
        <dbReference type="ARBA" id="ARBA00022801"/>
    </source>
</evidence>
<evidence type="ECO:0000256" key="9">
    <source>
        <dbReference type="ARBA" id="ARBA00022960"/>
    </source>
</evidence>
<keyword evidence="3" id="KW-1003">Cell membrane</keyword>
<feature type="domain" description="Penicillin-binding protein dimerisation" evidence="15">
    <location>
        <begin position="61"/>
        <end position="234"/>
    </location>
</feature>
<keyword evidence="13" id="KW-0961">Cell wall biogenesis/degradation</keyword>
<evidence type="ECO:0000256" key="7">
    <source>
        <dbReference type="ARBA" id="ARBA00022692"/>
    </source>
</evidence>
<keyword evidence="9" id="KW-0133">Cell shape</keyword>
<dbReference type="Proteomes" id="UP000199550">
    <property type="component" value="Unassembled WGS sequence"/>
</dbReference>